<dbReference type="RefSeq" id="WP_141328768.1">
    <property type="nucleotide sequence ID" value="NZ_BJNT01000005.1"/>
</dbReference>
<reference evidence="1 2" key="1">
    <citation type="submission" date="2019-06" db="EMBL/GenBank/DDBJ databases">
        <title>Whole genome shotgun sequence of Corynebacterium variabile NBRC 15286.</title>
        <authorList>
            <person name="Hosoyama A."/>
            <person name="Uohara A."/>
            <person name="Ohji S."/>
            <person name="Ichikawa N."/>
        </authorList>
    </citation>
    <scope>NUCLEOTIDE SEQUENCE [LARGE SCALE GENOMIC DNA]</scope>
    <source>
        <strain evidence="1 2">NBRC 15286</strain>
    </source>
</reference>
<organism evidence="1 2">
    <name type="scientific">Corynebacterium variabile</name>
    <dbReference type="NCBI Taxonomy" id="1727"/>
    <lineage>
        <taxon>Bacteria</taxon>
        <taxon>Bacillati</taxon>
        <taxon>Actinomycetota</taxon>
        <taxon>Actinomycetes</taxon>
        <taxon>Mycobacteriales</taxon>
        <taxon>Corynebacteriaceae</taxon>
        <taxon>Corynebacterium</taxon>
    </lineage>
</organism>
<protein>
    <recommendedName>
        <fullName evidence="3">Toxin</fullName>
    </recommendedName>
</protein>
<dbReference type="Proteomes" id="UP000319986">
    <property type="component" value="Unassembled WGS sequence"/>
</dbReference>
<sequence>MRVTDSALKYKVTEESIHHAWANAIRLVEFEYDGEERFLVIGPDSGGALLELVAVPADEPARIIHADRLRAKLYEYPR</sequence>
<gene>
    <name evidence="1" type="ORF">CVA01_07920</name>
</gene>
<dbReference type="AlphaFoldDB" id="A0A4Y4BYA7"/>
<evidence type="ECO:0008006" key="3">
    <source>
        <dbReference type="Google" id="ProtNLM"/>
    </source>
</evidence>
<dbReference type="GeneID" id="82886941"/>
<dbReference type="EMBL" id="BJNT01000005">
    <property type="protein sequence ID" value="GEC85478.1"/>
    <property type="molecule type" value="Genomic_DNA"/>
</dbReference>
<name>A0A4Y4BYA7_9CORY</name>
<evidence type="ECO:0000313" key="1">
    <source>
        <dbReference type="EMBL" id="GEC85478.1"/>
    </source>
</evidence>
<accession>A0A4Y4BYA7</accession>
<evidence type="ECO:0000313" key="2">
    <source>
        <dbReference type="Proteomes" id="UP000319986"/>
    </source>
</evidence>
<comment type="caution">
    <text evidence="1">The sequence shown here is derived from an EMBL/GenBank/DDBJ whole genome shotgun (WGS) entry which is preliminary data.</text>
</comment>
<proteinExistence type="predicted"/>